<reference evidence="2 3" key="1">
    <citation type="submission" date="2014-02" db="EMBL/GenBank/DDBJ databases">
        <title>The small core and large imbalanced accessory genome model reveals a collaborative survival strategy of Sorangium cellulosum strains in nature.</title>
        <authorList>
            <person name="Han K."/>
            <person name="Peng R."/>
            <person name="Blom J."/>
            <person name="Li Y.-Z."/>
        </authorList>
    </citation>
    <scope>NUCLEOTIDE SEQUENCE [LARGE SCALE GENOMIC DNA]</scope>
    <source>
        <strain evidence="2 3">So0008-312</strain>
    </source>
</reference>
<sequence>MRALAVGRGGEEIPSGPASGEGVLDGDVVAFGRSNTLDIPGALVLYIPSDSDALRMDGRLTRVVT</sequence>
<organism evidence="2 3">
    <name type="scientific">Sorangium cellulosum</name>
    <name type="common">Polyangium cellulosum</name>
    <dbReference type="NCBI Taxonomy" id="56"/>
    <lineage>
        <taxon>Bacteria</taxon>
        <taxon>Pseudomonadati</taxon>
        <taxon>Myxococcota</taxon>
        <taxon>Polyangia</taxon>
        <taxon>Polyangiales</taxon>
        <taxon>Polyangiaceae</taxon>
        <taxon>Sorangium</taxon>
    </lineage>
</organism>
<name>A0A150QH15_SORCE</name>
<dbReference type="Proteomes" id="UP000075260">
    <property type="component" value="Unassembled WGS sequence"/>
</dbReference>
<dbReference type="AlphaFoldDB" id="A0A150QH15"/>
<protein>
    <submittedName>
        <fullName evidence="2">Uncharacterized protein</fullName>
    </submittedName>
</protein>
<proteinExistence type="predicted"/>
<feature type="region of interest" description="Disordered" evidence="1">
    <location>
        <begin position="1"/>
        <end position="20"/>
    </location>
</feature>
<comment type="caution">
    <text evidence="2">The sequence shown here is derived from an EMBL/GenBank/DDBJ whole genome shotgun (WGS) entry which is preliminary data.</text>
</comment>
<dbReference type="EMBL" id="JEMA01000672">
    <property type="protein sequence ID" value="KYF67249.1"/>
    <property type="molecule type" value="Genomic_DNA"/>
</dbReference>
<evidence type="ECO:0000313" key="3">
    <source>
        <dbReference type="Proteomes" id="UP000075260"/>
    </source>
</evidence>
<accession>A0A150QH15</accession>
<gene>
    <name evidence="2" type="ORF">BE15_13985</name>
</gene>
<evidence type="ECO:0000256" key="1">
    <source>
        <dbReference type="SAM" id="MobiDB-lite"/>
    </source>
</evidence>
<evidence type="ECO:0000313" key="2">
    <source>
        <dbReference type="EMBL" id="KYF67249.1"/>
    </source>
</evidence>